<feature type="compositionally biased region" description="Basic and acidic residues" evidence="1">
    <location>
        <begin position="301"/>
        <end position="310"/>
    </location>
</feature>
<dbReference type="InterPro" id="IPR050471">
    <property type="entry name" value="AB_hydrolase"/>
</dbReference>
<dbReference type="AlphaFoldDB" id="A0A9P3LTA3"/>
<dbReference type="PANTHER" id="PTHR43433:SF10">
    <property type="entry name" value="AB HYDROLASE-1 DOMAIN-CONTAINING PROTEIN"/>
    <property type="match status" value="1"/>
</dbReference>
<dbReference type="Gene3D" id="3.40.50.1820">
    <property type="entry name" value="alpha/beta hydrolase"/>
    <property type="match status" value="1"/>
</dbReference>
<dbReference type="Proteomes" id="UP000827284">
    <property type="component" value="Unassembled WGS sequence"/>
</dbReference>
<evidence type="ECO:0000313" key="2">
    <source>
        <dbReference type="EMBL" id="GJJ69729.1"/>
    </source>
</evidence>
<reference evidence="2" key="2">
    <citation type="journal article" date="2022" name="Microbiol. Resour. Announc.">
        <title>Whole-Genome Sequence of Entomortierella parvispora E1425, a Mucoromycotan Fungus Associated with Burkholderiaceae-Related Endosymbiotic Bacteria.</title>
        <authorList>
            <person name="Herlambang A."/>
            <person name="Guo Y."/>
            <person name="Takashima Y."/>
            <person name="Narisawa K."/>
            <person name="Ohta H."/>
            <person name="Nishizawa T."/>
        </authorList>
    </citation>
    <scope>NUCLEOTIDE SEQUENCE</scope>
    <source>
        <strain evidence="2">E1425</strain>
    </source>
</reference>
<dbReference type="OrthoDB" id="294702at2759"/>
<accession>A0A9P3LTA3</accession>
<proteinExistence type="predicted"/>
<organism evidence="2 3">
    <name type="scientific">Entomortierella parvispora</name>
    <dbReference type="NCBI Taxonomy" id="205924"/>
    <lineage>
        <taxon>Eukaryota</taxon>
        <taxon>Fungi</taxon>
        <taxon>Fungi incertae sedis</taxon>
        <taxon>Mucoromycota</taxon>
        <taxon>Mortierellomycotina</taxon>
        <taxon>Mortierellomycetes</taxon>
        <taxon>Mortierellales</taxon>
        <taxon>Mortierellaceae</taxon>
        <taxon>Entomortierella</taxon>
    </lineage>
</organism>
<feature type="compositionally biased region" description="Polar residues" evidence="1">
    <location>
        <begin position="128"/>
        <end position="147"/>
    </location>
</feature>
<dbReference type="EMBL" id="BQFW01000002">
    <property type="protein sequence ID" value="GJJ69729.1"/>
    <property type="molecule type" value="Genomic_DNA"/>
</dbReference>
<evidence type="ECO:0000313" key="3">
    <source>
        <dbReference type="Proteomes" id="UP000827284"/>
    </source>
</evidence>
<feature type="compositionally biased region" description="Basic and acidic residues" evidence="1">
    <location>
        <begin position="116"/>
        <end position="127"/>
    </location>
</feature>
<dbReference type="InterPro" id="IPR029058">
    <property type="entry name" value="AB_hydrolase_fold"/>
</dbReference>
<dbReference type="SUPFAM" id="SSF53474">
    <property type="entry name" value="alpha/beta-Hydrolases"/>
    <property type="match status" value="1"/>
</dbReference>
<feature type="region of interest" description="Disordered" evidence="1">
    <location>
        <begin position="283"/>
        <end position="311"/>
    </location>
</feature>
<sequence>MKPKAKNDEESPLPEPRDLHQELISAPLVTTFSLQALVDSPQFQQKIVLASGRSVSYSTCGSRTGSPVLFFYGLGGSSRQIATLHAQAVRFDIKLICIDRPGTGLTDPFNISKISKQKDKNGSRHEATFSTSSCHDSNQDINTGTDTHLNPYKVQKQRPINRRVDHVCREVMAVLDKLLPGARFGMMGHSCGIYYIMRILDLYPERVLPGPIALITPWVPFNECPGTTSQSFKFLKHVPRSVVWAVTSSFNHLGSALMSSSNALSGTGVSSKLSKMAVLDEDDEANGASNKSSRRGTSLQDRQKDKKPRDPFVVQYERAFEKVMMPALIHDINQQHSSGYNAEIQMCISNVGFDIASLTVPEGVTVNAYLGHLDGTVPIEASREMARKCGWRVHEFKYSGHGGPRMKMYAMEDYALAVQSSREESMDEKQG</sequence>
<evidence type="ECO:0000256" key="1">
    <source>
        <dbReference type="SAM" id="MobiDB-lite"/>
    </source>
</evidence>
<feature type="region of interest" description="Disordered" evidence="1">
    <location>
        <begin position="116"/>
        <end position="147"/>
    </location>
</feature>
<comment type="caution">
    <text evidence="2">The sequence shown here is derived from an EMBL/GenBank/DDBJ whole genome shotgun (WGS) entry which is preliminary data.</text>
</comment>
<evidence type="ECO:0008006" key="4">
    <source>
        <dbReference type="Google" id="ProtNLM"/>
    </source>
</evidence>
<dbReference type="PANTHER" id="PTHR43433">
    <property type="entry name" value="HYDROLASE, ALPHA/BETA FOLD FAMILY PROTEIN"/>
    <property type="match status" value="1"/>
</dbReference>
<protein>
    <recommendedName>
        <fullName evidence="4">AB hydrolase-1 domain-containing protein</fullName>
    </recommendedName>
</protein>
<keyword evidence="3" id="KW-1185">Reference proteome</keyword>
<reference evidence="2" key="1">
    <citation type="submission" date="2021-11" db="EMBL/GenBank/DDBJ databases">
        <authorList>
            <person name="Herlambang A."/>
            <person name="Guo Y."/>
            <person name="Takashima Y."/>
            <person name="Nishizawa T."/>
        </authorList>
    </citation>
    <scope>NUCLEOTIDE SEQUENCE</scope>
    <source>
        <strain evidence="2">E1425</strain>
    </source>
</reference>
<name>A0A9P3LTA3_9FUNG</name>
<feature type="compositionally biased region" description="Polar residues" evidence="1">
    <location>
        <begin position="287"/>
        <end position="300"/>
    </location>
</feature>
<gene>
    <name evidence="2" type="ORF">EMPS_02077</name>
</gene>